<evidence type="ECO:0000313" key="2">
    <source>
        <dbReference type="EMBL" id="RCV20807.1"/>
    </source>
</evidence>
<keyword evidence="1" id="KW-1133">Transmembrane helix</keyword>
<reference evidence="2" key="2">
    <citation type="submission" date="2015-07" db="EMBL/GenBank/DDBJ databases">
        <authorList>
            <person name="Noorani M."/>
        </authorList>
    </citation>
    <scope>NUCLEOTIDE SEQUENCE</scope>
    <source>
        <strain evidence="2">Yugu1</strain>
    </source>
</reference>
<protein>
    <submittedName>
        <fullName evidence="2">Uncharacterized protein</fullName>
    </submittedName>
</protein>
<name>A0A368QS70_SETIT</name>
<keyword evidence="1" id="KW-0812">Transmembrane</keyword>
<dbReference type="EMBL" id="CM003531">
    <property type="protein sequence ID" value="RCV20807.1"/>
    <property type="molecule type" value="Genomic_DNA"/>
</dbReference>
<organism evidence="2">
    <name type="scientific">Setaria italica</name>
    <name type="common">Foxtail millet</name>
    <name type="synonym">Panicum italicum</name>
    <dbReference type="NCBI Taxonomy" id="4555"/>
    <lineage>
        <taxon>Eukaryota</taxon>
        <taxon>Viridiplantae</taxon>
        <taxon>Streptophyta</taxon>
        <taxon>Embryophyta</taxon>
        <taxon>Tracheophyta</taxon>
        <taxon>Spermatophyta</taxon>
        <taxon>Magnoliopsida</taxon>
        <taxon>Liliopsida</taxon>
        <taxon>Poales</taxon>
        <taxon>Poaceae</taxon>
        <taxon>PACMAD clade</taxon>
        <taxon>Panicoideae</taxon>
        <taxon>Panicodae</taxon>
        <taxon>Paniceae</taxon>
        <taxon>Cenchrinae</taxon>
        <taxon>Setaria</taxon>
    </lineage>
</organism>
<sequence>MLSLSRSSRWNEVSGFICCSSAAWATSPELCFSMWIDKDWRHSFRSPIALSQSFRLPLITAPSFLSCHRWPMCFNTSASCEALTWDRTSMFGIALIFLGIWTEGTCLSAILVLVVCV</sequence>
<proteinExistence type="predicted"/>
<gene>
    <name evidence="2" type="ORF">SETIT_4G087600v2</name>
</gene>
<dbReference type="AlphaFoldDB" id="A0A368QS70"/>
<keyword evidence="1" id="KW-0472">Membrane</keyword>
<accession>A0A368QS70</accession>
<evidence type="ECO:0000256" key="1">
    <source>
        <dbReference type="SAM" id="Phobius"/>
    </source>
</evidence>
<feature type="transmembrane region" description="Helical" evidence="1">
    <location>
        <begin position="91"/>
        <end position="115"/>
    </location>
</feature>
<reference evidence="2" key="1">
    <citation type="journal article" date="2012" name="Nat. Biotechnol.">
        <title>Reference genome sequence of the model plant Setaria.</title>
        <authorList>
            <person name="Bennetzen J.L."/>
            <person name="Schmutz J."/>
            <person name="Wang H."/>
            <person name="Percifield R."/>
            <person name="Hawkins J."/>
            <person name="Pontaroli A.C."/>
            <person name="Estep M."/>
            <person name="Feng L."/>
            <person name="Vaughn J.N."/>
            <person name="Grimwood J."/>
            <person name="Jenkins J."/>
            <person name="Barry K."/>
            <person name="Lindquist E."/>
            <person name="Hellsten U."/>
            <person name="Deshpande S."/>
            <person name="Wang X."/>
            <person name="Wu X."/>
            <person name="Mitros T."/>
            <person name="Triplett J."/>
            <person name="Yang X."/>
            <person name="Ye C.Y."/>
            <person name="Mauro-Herrera M."/>
            <person name="Wang L."/>
            <person name="Li P."/>
            <person name="Sharma M."/>
            <person name="Sharma R."/>
            <person name="Ronald P.C."/>
            <person name="Panaud O."/>
            <person name="Kellogg E.A."/>
            <person name="Brutnell T.P."/>
            <person name="Doust A.N."/>
            <person name="Tuskan G.A."/>
            <person name="Rokhsar D."/>
            <person name="Devos K.M."/>
        </authorList>
    </citation>
    <scope>NUCLEOTIDE SEQUENCE [LARGE SCALE GENOMIC DNA]</scope>
    <source>
        <strain evidence="2">Yugu1</strain>
    </source>
</reference>